<proteinExistence type="inferred from homology"/>
<dbReference type="EMBL" id="JAQOWY010000027">
    <property type="protein sequence ID" value="KAK1855028.1"/>
    <property type="molecule type" value="Genomic_DNA"/>
</dbReference>
<dbReference type="Pfam" id="PF25151">
    <property type="entry name" value="TPR_Trm732_C"/>
    <property type="match status" value="1"/>
</dbReference>
<dbReference type="InterPro" id="IPR051954">
    <property type="entry name" value="tRNA_methyltransferase_THADA"/>
</dbReference>
<dbReference type="PANTHER" id="PTHR14387">
    <property type="entry name" value="THADA/DEATH RECEPTOR INTERACTING PROTEIN"/>
    <property type="match status" value="1"/>
</dbReference>
<protein>
    <submittedName>
        <fullName evidence="7">HEAT repeat protein</fullName>
    </submittedName>
</protein>
<feature type="region of interest" description="Disordered" evidence="3">
    <location>
        <begin position="52"/>
        <end position="72"/>
    </location>
</feature>
<dbReference type="InterPro" id="IPR011989">
    <property type="entry name" value="ARM-like"/>
</dbReference>
<comment type="caution">
    <text evidence="7">The sequence shown here is derived from an EMBL/GenBank/DDBJ whole genome shotgun (WGS) entry which is preliminary data.</text>
</comment>
<accession>A0AAD9AVW5</accession>
<evidence type="ECO:0000256" key="3">
    <source>
        <dbReference type="SAM" id="MobiDB-lite"/>
    </source>
</evidence>
<dbReference type="Pfam" id="PF26523">
    <property type="entry name" value="Trm732_C"/>
    <property type="match status" value="1"/>
</dbReference>
<evidence type="ECO:0000313" key="8">
    <source>
        <dbReference type="Proteomes" id="UP001243330"/>
    </source>
</evidence>
<feature type="domain" description="tRNA (32-2'-O)-methyltransferase regulator THADA-like C-terminal TPR repeats region" evidence="6">
    <location>
        <begin position="1077"/>
        <end position="1232"/>
    </location>
</feature>
<dbReference type="InterPro" id="IPR056843">
    <property type="entry name" value="THADA-like_TPR"/>
</dbReference>
<dbReference type="Gene3D" id="1.25.10.10">
    <property type="entry name" value="Leucine-rich Repeat Variant"/>
    <property type="match status" value="1"/>
</dbReference>
<dbReference type="Pfam" id="PF25150">
    <property type="entry name" value="TPR_Trm732"/>
    <property type="match status" value="1"/>
</dbReference>
<comment type="similarity">
    <text evidence="1">Belongs to the THADA family.</text>
</comment>
<dbReference type="GO" id="GO:0030488">
    <property type="term" value="P:tRNA methylation"/>
    <property type="evidence" value="ECO:0007669"/>
    <property type="project" value="TreeGrafter"/>
</dbReference>
<evidence type="ECO:0000256" key="2">
    <source>
        <dbReference type="ARBA" id="ARBA00022694"/>
    </source>
</evidence>
<dbReference type="SUPFAM" id="SSF48371">
    <property type="entry name" value="ARM repeat"/>
    <property type="match status" value="1"/>
</dbReference>
<feature type="domain" description="tRNA (32-2'-O)-methyltransferase regulator THADA-like TPR repeats region" evidence="5">
    <location>
        <begin position="407"/>
        <end position="706"/>
    </location>
</feature>
<dbReference type="PANTHER" id="PTHR14387:SF0">
    <property type="entry name" value="DUF2428 DOMAIN-CONTAINING PROTEIN"/>
    <property type="match status" value="1"/>
</dbReference>
<evidence type="ECO:0000259" key="4">
    <source>
        <dbReference type="Pfam" id="PF10350"/>
    </source>
</evidence>
<dbReference type="InterPro" id="IPR016024">
    <property type="entry name" value="ARM-type_fold"/>
</dbReference>
<dbReference type="Pfam" id="PF10350">
    <property type="entry name" value="DUF2428"/>
    <property type="match status" value="1"/>
</dbReference>
<dbReference type="InterPro" id="IPR056842">
    <property type="entry name" value="THADA-like_TPR_C"/>
</dbReference>
<gene>
    <name evidence="7" type="ORF">CCHR01_02313</name>
</gene>
<keyword evidence="2" id="KW-0819">tRNA processing</keyword>
<dbReference type="InterPro" id="IPR019442">
    <property type="entry name" value="THADA/TRM732_DUF2428"/>
</dbReference>
<sequence length="1697" mass="186691">MLMGCWVMDRKKEGQTREKFGRGGVVLIRAEGMATCGCGPCACRSRRRRRLAEGPASRLPNESSPAAGCSESTAPPCTLLVVPLGENSLHVTRRAVQHTIALTNSFCAGHFYVRLRCESQSTRSGASPSYATETLRIAPTPVTHSASTSLLCPSVLLHLAVPLHDEIAMKQDAPKYESFVKPSDLLKWVEEQPEESWTPLAQDVFDHLLSLAAQPKGISGNSCVKLCGFVEQSSKSSKPALREWAFSKEPSLGLFNFFIKWNETEQHRSMKLVLELLPSLIRRNPDPAVAEVVKTTVLDTLISIIGPQSTKPLLKSSLKAMDYFAAKVFTVEDIAASYRRTQPSCSWDSEMALWQDFFSQMLGWMTMHYVCPTAGKFIVTIFRALRQSFLKNPQATGTDGFSVVAWLRWVQAAIDATPSLLEGVKTYVFLPLFKDDRKDSVQILQQINSSWSASDSSAELDTLAQLNLAVLEVGKKVGMVEEPGAIVQEDSSSVVLEEEVLQKVLSHPSHELRSLALSLIIASPSTTRPYSPVALRLLQVQLQTYFSESDAKFRMEVLSKLKDMFKRSRGAIFILKKSLDRVKAIKALPPPADGKPKPAPKPAKQANHRTNILFWPEDKLTESLQQHEEFLAWYLRFLRSELIPTASFQRHFTSLRAVIFILKLEFDQSKTWETEDDESLFFNHFDGRWTRTLLDLIMDPFDDVREASTSVLKSLFSDSRFKCLTGTQGVSPTLEEFLARAEDIARRTARADHADGVARTNELLFRFYSDRDAQIAHIAKLIDLLETKLSFAEGDLGNAVLEAPVHGYFASLRYIWQAAVEMKFSESEVATMTTLQTRIVKCCERIWAAVRDILCDDSPEGHLPQELEDLEGLDTKDLLSYSFRAIHESSSLMRVMVLPLKSKPQPETLRPSNSLFTTVGTLTFTQLSSLRHRGAFNTVSLSFATCCQLVKHLDASDDGSQNLLDVWFAGTKECIFAQASTTRRSAGIPAMITGIVSANAAQPSFDDVISELVAIAQKPAYVSEIDDTKLPQVHALNCLKDMFKSSFITQLGKSAPHIPQCLELAAGSLKSEVWAIRNCGLLFLRSLLDNLFGTNESKATLEAGWDGRTTRLQYHKYPILPDVLLNLLRSGREVMKPSTSTIAAESVFPALDIIRRAGPPDTSRDELYDLVTGYLGSPVWHVREMAARALCSFLLRDDDWVNAAEKIITDAVASDVSNRNNHLHGSLLTLKAVFERLSDVSPQKFSVAVPRLTSILQNLDANAPACFLSTPDIRAAYLEVQNLISNFTLTIPTTPASISQPPQSALLRTQLAVNAVHTHPSAASLRDTLLSTSTTSVEATITILETLSSVRHPRLNPEDAASYAALYTDLALLTTHPDLRAAALTNLASNIDLVLSANQSTLLPASSTLITLWQDANTKTINPNLSNAVIRASGPLLATLVLRGDATSQSLLGWGTMMSSAGHDSSPFDTRIAAAASLASFFSVVSAPDADAPRLPALVALYDALNDDDDEVRDMACLSAKHILSQSLAPLDAADRLLSHMSANYASAPSFHTLVGSRMTGQTTAEFQLTEALRFDDSLFAIEEQNLFVDEVRESRRWAAVFETVAGGTDNEQLAQWTSEGLAALLKLAKEEHTDDGPLGWASVPDVYAVCARIITCAAALVKTGVQVEGLREKLVELKTVGEKGRLHGLLMEMATL</sequence>
<feature type="domain" description="DUF2428" evidence="4">
    <location>
        <begin position="835"/>
        <end position="1075"/>
    </location>
</feature>
<organism evidence="7 8">
    <name type="scientific">Colletotrichum chrysophilum</name>
    <dbReference type="NCBI Taxonomy" id="1836956"/>
    <lineage>
        <taxon>Eukaryota</taxon>
        <taxon>Fungi</taxon>
        <taxon>Dikarya</taxon>
        <taxon>Ascomycota</taxon>
        <taxon>Pezizomycotina</taxon>
        <taxon>Sordariomycetes</taxon>
        <taxon>Hypocreomycetidae</taxon>
        <taxon>Glomerellales</taxon>
        <taxon>Glomerellaceae</taxon>
        <taxon>Colletotrichum</taxon>
        <taxon>Colletotrichum gloeosporioides species complex</taxon>
    </lineage>
</organism>
<evidence type="ECO:0000256" key="1">
    <source>
        <dbReference type="ARBA" id="ARBA00010409"/>
    </source>
</evidence>
<evidence type="ECO:0000259" key="5">
    <source>
        <dbReference type="Pfam" id="PF25150"/>
    </source>
</evidence>
<dbReference type="Proteomes" id="UP001243330">
    <property type="component" value="Unassembled WGS sequence"/>
</dbReference>
<evidence type="ECO:0000313" key="7">
    <source>
        <dbReference type="EMBL" id="KAK1855028.1"/>
    </source>
</evidence>
<dbReference type="GO" id="GO:0005829">
    <property type="term" value="C:cytosol"/>
    <property type="evidence" value="ECO:0007669"/>
    <property type="project" value="TreeGrafter"/>
</dbReference>
<keyword evidence="8" id="KW-1185">Reference proteome</keyword>
<evidence type="ECO:0000259" key="6">
    <source>
        <dbReference type="Pfam" id="PF25151"/>
    </source>
</evidence>
<reference evidence="7" key="1">
    <citation type="submission" date="2023-01" db="EMBL/GenBank/DDBJ databases">
        <title>Colletotrichum chrysophilum M932 genome sequence.</title>
        <authorList>
            <person name="Baroncelli R."/>
        </authorList>
    </citation>
    <scope>NUCLEOTIDE SEQUENCE</scope>
    <source>
        <strain evidence="7">M932</strain>
    </source>
</reference>
<name>A0AAD9AVW5_9PEZI</name>
<feature type="compositionally biased region" description="Polar residues" evidence="3">
    <location>
        <begin position="60"/>
        <end position="72"/>
    </location>
</feature>